<keyword evidence="2" id="KW-0812">Transmembrane</keyword>
<dbReference type="KEGG" id="adl:AURDEDRAFT_189066"/>
<proteinExistence type="predicted"/>
<dbReference type="SUPFAM" id="SSF56059">
    <property type="entry name" value="Glutathione synthetase ATP-binding domain-like"/>
    <property type="match status" value="1"/>
</dbReference>
<keyword evidence="1" id="KW-0547">Nucleotide-binding</keyword>
<keyword evidence="2" id="KW-1133">Transmembrane helix</keyword>
<dbReference type="OMA" id="CNPRTHS"/>
<accession>J0LAV1</accession>
<dbReference type="InParanoid" id="J0LAV1"/>
<keyword evidence="1" id="KW-0067">ATP-binding</keyword>
<dbReference type="Gene3D" id="3.40.50.20">
    <property type="match status" value="1"/>
</dbReference>
<feature type="domain" description="ATP-grasp" evidence="3">
    <location>
        <begin position="185"/>
        <end position="396"/>
    </location>
</feature>
<feature type="transmembrane region" description="Helical" evidence="2">
    <location>
        <begin position="15"/>
        <end position="40"/>
    </location>
</feature>
<evidence type="ECO:0000259" key="3">
    <source>
        <dbReference type="PROSITE" id="PS50975"/>
    </source>
</evidence>
<dbReference type="InterPro" id="IPR011761">
    <property type="entry name" value="ATP-grasp"/>
</dbReference>
<evidence type="ECO:0000256" key="1">
    <source>
        <dbReference type="PROSITE-ProRule" id="PRU00409"/>
    </source>
</evidence>
<dbReference type="EMBL" id="JH688182">
    <property type="protein sequence ID" value="EJD33543.1"/>
    <property type="molecule type" value="Genomic_DNA"/>
</dbReference>
<protein>
    <recommendedName>
        <fullName evidence="3">ATP-grasp domain-containing protein</fullName>
    </recommendedName>
</protein>
<dbReference type="GO" id="GO:0005524">
    <property type="term" value="F:ATP binding"/>
    <property type="evidence" value="ECO:0007669"/>
    <property type="project" value="UniProtKB-UniRule"/>
</dbReference>
<dbReference type="PROSITE" id="PS50975">
    <property type="entry name" value="ATP_GRASP"/>
    <property type="match status" value="1"/>
</dbReference>
<keyword evidence="2" id="KW-0472">Membrane</keyword>
<sequence>MSTSTRPPTRWQSRIVTLLCIQLAFALLPLSFVITLVTWLQSHICGTLLSQRRAQRKPWHHTVLINGARASKALVLARAFARAGHRVILAEESPYAAVCPARFSGAVDAFIALPDAARGPENYQEALRALIQKEKVTLFVPCSTGGATLDDARVADRLRAEGPRVEAWIPTEAMAATLHEKDRFMALCSRLGVPAPLSKHVSSVEEALEFLYAGEAFGHTFVLKSVRFGDDDDGRAQRVLLPLASRDTTREHLERLHVPLSKDAPYVLQRFIDGREMCSHGLVRMGQLRAFVCCPGSDMIMRYADVRTAWPDGERLSAMAEQWTADFLRRWAHEADADAKHMTGHFSFDFIYDAREDVLYPIECNPRAHSAVTLFSSVGRAYADAHIAPEQADVVRPRDGEPAHIWLAHSLPYALARHLLPSWLHPSLALSRRVPHDDAAWSPGHSETALHLLLDRDARDAQWDADDPWPWFALAHVHWPWLLAIWGWRGWSRVNVSTSRFFFLS</sequence>
<reference evidence="5" key="1">
    <citation type="journal article" date="2012" name="Science">
        <title>The Paleozoic origin of enzymatic lignin decomposition reconstructed from 31 fungal genomes.</title>
        <authorList>
            <person name="Floudas D."/>
            <person name="Binder M."/>
            <person name="Riley R."/>
            <person name="Barry K."/>
            <person name="Blanchette R.A."/>
            <person name="Henrissat B."/>
            <person name="Martinez A.T."/>
            <person name="Otillar R."/>
            <person name="Spatafora J.W."/>
            <person name="Yadav J.S."/>
            <person name="Aerts A."/>
            <person name="Benoit I."/>
            <person name="Boyd A."/>
            <person name="Carlson A."/>
            <person name="Copeland A."/>
            <person name="Coutinho P.M."/>
            <person name="de Vries R.P."/>
            <person name="Ferreira P."/>
            <person name="Findley K."/>
            <person name="Foster B."/>
            <person name="Gaskell J."/>
            <person name="Glotzer D."/>
            <person name="Gorecki P."/>
            <person name="Heitman J."/>
            <person name="Hesse C."/>
            <person name="Hori C."/>
            <person name="Igarashi K."/>
            <person name="Jurgens J.A."/>
            <person name="Kallen N."/>
            <person name="Kersten P."/>
            <person name="Kohler A."/>
            <person name="Kuees U."/>
            <person name="Kumar T.K.A."/>
            <person name="Kuo A."/>
            <person name="LaButti K."/>
            <person name="Larrondo L.F."/>
            <person name="Lindquist E."/>
            <person name="Ling A."/>
            <person name="Lombard V."/>
            <person name="Lucas S."/>
            <person name="Lundell T."/>
            <person name="Martin R."/>
            <person name="McLaughlin D.J."/>
            <person name="Morgenstern I."/>
            <person name="Morin E."/>
            <person name="Murat C."/>
            <person name="Nagy L.G."/>
            <person name="Nolan M."/>
            <person name="Ohm R.A."/>
            <person name="Patyshakuliyeva A."/>
            <person name="Rokas A."/>
            <person name="Ruiz-Duenas F.J."/>
            <person name="Sabat G."/>
            <person name="Salamov A."/>
            <person name="Samejima M."/>
            <person name="Schmutz J."/>
            <person name="Slot J.C."/>
            <person name="St John F."/>
            <person name="Stenlid J."/>
            <person name="Sun H."/>
            <person name="Sun S."/>
            <person name="Syed K."/>
            <person name="Tsang A."/>
            <person name="Wiebenga A."/>
            <person name="Young D."/>
            <person name="Pisabarro A."/>
            <person name="Eastwood D.C."/>
            <person name="Martin F."/>
            <person name="Cullen D."/>
            <person name="Grigoriev I.V."/>
            <person name="Hibbett D.S."/>
        </authorList>
    </citation>
    <scope>NUCLEOTIDE SEQUENCE [LARGE SCALE GENOMIC DNA]</scope>
    <source>
        <strain evidence="5">TFB10046</strain>
    </source>
</reference>
<dbReference type="AlphaFoldDB" id="J0LAV1"/>
<evidence type="ECO:0000313" key="4">
    <source>
        <dbReference type="EMBL" id="EJD33543.1"/>
    </source>
</evidence>
<dbReference type="eggNOG" id="ENOG502RZZG">
    <property type="taxonomic scope" value="Eukaryota"/>
</dbReference>
<organism evidence="4 5">
    <name type="scientific">Auricularia subglabra (strain TFB-10046 / SS5)</name>
    <name type="common">White-rot fungus</name>
    <name type="synonym">Auricularia delicata (strain TFB10046)</name>
    <dbReference type="NCBI Taxonomy" id="717982"/>
    <lineage>
        <taxon>Eukaryota</taxon>
        <taxon>Fungi</taxon>
        <taxon>Dikarya</taxon>
        <taxon>Basidiomycota</taxon>
        <taxon>Agaricomycotina</taxon>
        <taxon>Agaricomycetes</taxon>
        <taxon>Auriculariales</taxon>
        <taxon>Auriculariaceae</taxon>
        <taxon>Auricularia</taxon>
    </lineage>
</organism>
<dbReference type="Gene3D" id="3.30.470.20">
    <property type="entry name" value="ATP-grasp fold, B domain"/>
    <property type="match status" value="1"/>
</dbReference>
<dbReference type="OrthoDB" id="186626at2759"/>
<evidence type="ECO:0000313" key="5">
    <source>
        <dbReference type="Proteomes" id="UP000006514"/>
    </source>
</evidence>
<gene>
    <name evidence="4" type="ORF">AURDEDRAFT_189066</name>
</gene>
<name>J0LAV1_AURST</name>
<dbReference type="Proteomes" id="UP000006514">
    <property type="component" value="Unassembled WGS sequence"/>
</dbReference>
<dbReference type="GO" id="GO:0046872">
    <property type="term" value="F:metal ion binding"/>
    <property type="evidence" value="ECO:0007669"/>
    <property type="project" value="InterPro"/>
</dbReference>
<evidence type="ECO:0000256" key="2">
    <source>
        <dbReference type="SAM" id="Phobius"/>
    </source>
</evidence>
<keyword evidence="5" id="KW-1185">Reference proteome</keyword>